<keyword evidence="4" id="KW-0762">Sugar transport</keyword>
<dbReference type="AlphaFoldDB" id="G5JI39"/>
<dbReference type="InterPro" id="IPR003352">
    <property type="entry name" value="PTS_EIIC"/>
</dbReference>
<name>G5JI39_9STAP</name>
<keyword evidence="3" id="KW-1003">Cell membrane</keyword>
<keyword evidence="2" id="KW-0813">Transport</keyword>
<dbReference type="Proteomes" id="UP000005413">
    <property type="component" value="Unassembled WGS sequence"/>
</dbReference>
<evidence type="ECO:0000256" key="4">
    <source>
        <dbReference type="ARBA" id="ARBA00022597"/>
    </source>
</evidence>
<evidence type="ECO:0000259" key="9">
    <source>
        <dbReference type="Pfam" id="PF13303"/>
    </source>
</evidence>
<feature type="transmembrane region" description="Helical" evidence="8">
    <location>
        <begin position="268"/>
        <end position="287"/>
    </location>
</feature>
<comment type="subcellular location">
    <subcellularLocation>
        <location evidence="1">Cell membrane</location>
        <topology evidence="1">Multi-pass membrane protein</topology>
    </subcellularLocation>
</comment>
<feature type="transmembrane region" description="Helical" evidence="8">
    <location>
        <begin position="80"/>
        <end position="103"/>
    </location>
</feature>
<organism evidence="10 11">
    <name type="scientific">Staphylococcus simiae CCM 7213 = CCUG 51256</name>
    <dbReference type="NCBI Taxonomy" id="911238"/>
    <lineage>
        <taxon>Bacteria</taxon>
        <taxon>Bacillati</taxon>
        <taxon>Bacillota</taxon>
        <taxon>Bacilli</taxon>
        <taxon>Bacillales</taxon>
        <taxon>Staphylococcaceae</taxon>
        <taxon>Staphylococcus</taxon>
    </lineage>
</organism>
<feature type="transmembrane region" description="Helical" evidence="8">
    <location>
        <begin position="179"/>
        <end position="198"/>
    </location>
</feature>
<dbReference type="GO" id="GO:0009401">
    <property type="term" value="P:phosphoenolpyruvate-dependent sugar phosphotransferase system"/>
    <property type="evidence" value="ECO:0007669"/>
    <property type="project" value="InterPro"/>
</dbReference>
<dbReference type="GO" id="GO:0005886">
    <property type="term" value="C:plasma membrane"/>
    <property type="evidence" value="ECO:0007669"/>
    <property type="project" value="UniProtKB-SubCell"/>
</dbReference>
<protein>
    <recommendedName>
        <fullName evidence="9">Phosphotransferase system EIIC domain-containing protein</fullName>
    </recommendedName>
</protein>
<feature type="transmembrane region" description="Helical" evidence="8">
    <location>
        <begin position="307"/>
        <end position="327"/>
    </location>
</feature>
<evidence type="ECO:0000256" key="6">
    <source>
        <dbReference type="ARBA" id="ARBA00022989"/>
    </source>
</evidence>
<comment type="caution">
    <text evidence="10">The sequence shown here is derived from an EMBL/GenBank/DDBJ whole genome shotgun (WGS) entry which is preliminary data.</text>
</comment>
<dbReference type="GO" id="GO:0008982">
    <property type="term" value="F:protein-N(PI)-phosphohistidine-sugar phosphotransferase activity"/>
    <property type="evidence" value="ECO:0007669"/>
    <property type="project" value="InterPro"/>
</dbReference>
<proteinExistence type="predicted"/>
<keyword evidence="11" id="KW-1185">Reference proteome</keyword>
<evidence type="ECO:0000256" key="3">
    <source>
        <dbReference type="ARBA" id="ARBA00022475"/>
    </source>
</evidence>
<evidence type="ECO:0000313" key="11">
    <source>
        <dbReference type="Proteomes" id="UP000005413"/>
    </source>
</evidence>
<keyword evidence="6 8" id="KW-1133">Transmembrane helix</keyword>
<evidence type="ECO:0000256" key="7">
    <source>
        <dbReference type="ARBA" id="ARBA00023136"/>
    </source>
</evidence>
<evidence type="ECO:0000256" key="1">
    <source>
        <dbReference type="ARBA" id="ARBA00004651"/>
    </source>
</evidence>
<evidence type="ECO:0000256" key="5">
    <source>
        <dbReference type="ARBA" id="ARBA00022692"/>
    </source>
</evidence>
<evidence type="ECO:0000256" key="8">
    <source>
        <dbReference type="SAM" id="Phobius"/>
    </source>
</evidence>
<dbReference type="PANTHER" id="PTHR40063">
    <property type="entry name" value="MEMBRANE PROTEIN-RELATED"/>
    <property type="match status" value="1"/>
</dbReference>
<evidence type="ECO:0000256" key="2">
    <source>
        <dbReference type="ARBA" id="ARBA00022448"/>
    </source>
</evidence>
<accession>G5JI39</accession>
<reference evidence="10 11" key="1">
    <citation type="journal article" date="2012" name="BMC Genomics">
        <title>Comparative genomic analysis of the genus Staphylococcus including Staphylococcus aureus and its newly described sister species Staphylococcus simiae.</title>
        <authorList>
            <person name="Suzuki H."/>
            <person name="Lefebure T."/>
            <person name="Pavinski Bitar P."/>
            <person name="Stanhope M.J."/>
        </authorList>
    </citation>
    <scope>NUCLEOTIDE SEQUENCE [LARGE SCALE GENOMIC DNA]</scope>
    <source>
        <strain evidence="10 11">CCM 7213</strain>
    </source>
</reference>
<sequence length="354" mass="37042">MERGFWEMDILLGVGTLVMVLVIMTLFLKYAPYGKQGLQALSGAACATFLPQAFLSYAIGGVFDIKFLQDIGDLAGSLSGIAVGILTCLNLGVAPVFAVIVGLVLHDFKLLPAFIAAYAVAFAIKWIEKKVPEGLDLIVVILFAPAIAFLLASVITPGVMATLKQIGSAVTAVGDNNPYALAVILGLVIPVTGMTPLSSMVLTSLLGLTGVPMAIGALTCTGSSFVNFVLFRKLHIGGPSKAFAVGIEPLTQIDLIARYPLQLYGTNAIVGVVNACIVTFSGLVIGVKGMATPIAGAIVLFGFNDAVRSVITIIIVIIVSILLAYMIGTMINKFNLMNINVKTPSKKNHVKGSV</sequence>
<feature type="transmembrane region" description="Helical" evidence="8">
    <location>
        <begin position="139"/>
        <end position="159"/>
    </location>
</feature>
<keyword evidence="5 8" id="KW-0812">Transmembrane</keyword>
<gene>
    <name evidence="10" type="ORF">SS7213T_05606</name>
</gene>
<dbReference type="EMBL" id="AEUN01000382">
    <property type="protein sequence ID" value="EHJ08156.1"/>
    <property type="molecule type" value="Genomic_DNA"/>
</dbReference>
<dbReference type="Pfam" id="PF13303">
    <property type="entry name" value="PTS_EIIC_2"/>
    <property type="match status" value="1"/>
</dbReference>
<keyword evidence="7 8" id="KW-0472">Membrane</keyword>
<feature type="domain" description="Phosphotransferase system EIIC" evidence="9">
    <location>
        <begin position="38"/>
        <end position="338"/>
    </location>
</feature>
<dbReference type="PANTHER" id="PTHR40063:SF1">
    <property type="entry name" value="MEMBRANE PROTEIN"/>
    <property type="match status" value="1"/>
</dbReference>
<feature type="transmembrane region" description="Helical" evidence="8">
    <location>
        <begin position="40"/>
        <end position="60"/>
    </location>
</feature>
<feature type="transmembrane region" description="Helical" evidence="8">
    <location>
        <begin position="110"/>
        <end position="127"/>
    </location>
</feature>
<feature type="transmembrane region" description="Helical" evidence="8">
    <location>
        <begin position="6"/>
        <end position="28"/>
    </location>
</feature>
<evidence type="ECO:0000313" key="10">
    <source>
        <dbReference type="EMBL" id="EHJ08156.1"/>
    </source>
</evidence>
<feature type="transmembrane region" description="Helical" evidence="8">
    <location>
        <begin position="210"/>
        <end position="231"/>
    </location>
</feature>
<dbReference type="PATRIC" id="fig|911238.3.peg.943"/>